<dbReference type="Pfam" id="PF11575">
    <property type="entry name" value="FhuF_C"/>
    <property type="match status" value="1"/>
</dbReference>
<feature type="domain" description="Ferric siderophore reductase C-terminal" evidence="1">
    <location>
        <begin position="221"/>
        <end position="244"/>
    </location>
</feature>
<sequence length="248" mass="26514">MTDPTAATLEQVAALGPFFAFDTHDQDSTTTEPWRPMSELVREPHTLLDRVTSVRAFLAAGSGRQPEAVELRVAASVTHLGLVARLVSPVLAVATLHGLPLSLSLESLRWQPSLGGAFPLSIPREALAREAQIVRRSTGQMAANLLDGPILELVEAARRLSVSRHVLWGNVASAINGAATAIAASAPAWTEHARDVATVLLEQPPLRDTHTRTSGDGRFRRHSCCLIYRAAPDATGALCGDCVLASRR</sequence>
<evidence type="ECO:0000313" key="2">
    <source>
        <dbReference type="EMBL" id="MDF2255977.1"/>
    </source>
</evidence>
<evidence type="ECO:0000313" key="3">
    <source>
        <dbReference type="Proteomes" id="UP001220022"/>
    </source>
</evidence>
<gene>
    <name evidence="2" type="ORF">P2L57_09645</name>
</gene>
<evidence type="ECO:0000259" key="1">
    <source>
        <dbReference type="Pfam" id="PF11575"/>
    </source>
</evidence>
<dbReference type="InterPro" id="IPR024726">
    <property type="entry name" value="FhuF_C"/>
</dbReference>
<dbReference type="EMBL" id="JARHTQ010000005">
    <property type="protein sequence ID" value="MDF2255977.1"/>
    <property type="molecule type" value="Genomic_DNA"/>
</dbReference>
<name>A0ABT5YX50_9ACTN</name>
<protein>
    <submittedName>
        <fullName evidence="2">(2Fe-2S)-binding protein</fullName>
    </submittedName>
</protein>
<dbReference type="Proteomes" id="UP001220022">
    <property type="component" value="Unassembled WGS sequence"/>
</dbReference>
<comment type="caution">
    <text evidence="2">The sequence shown here is derived from an EMBL/GenBank/DDBJ whole genome shotgun (WGS) entry which is preliminary data.</text>
</comment>
<accession>A0ABT5YX50</accession>
<dbReference type="RefSeq" id="WP_275811452.1">
    <property type="nucleotide sequence ID" value="NZ_BAAANM010000018.1"/>
</dbReference>
<proteinExistence type="predicted"/>
<reference evidence="2 3" key="1">
    <citation type="submission" date="2023-03" db="EMBL/GenBank/DDBJ databases">
        <title>Draft genome sequence of type strain Streptomyces ferralitis JCM 14344.</title>
        <authorList>
            <person name="Klaysubun C."/>
            <person name="Duangmal K."/>
        </authorList>
    </citation>
    <scope>NUCLEOTIDE SEQUENCE [LARGE SCALE GENOMIC DNA]</scope>
    <source>
        <strain evidence="2 3">JCM 14344</strain>
    </source>
</reference>
<keyword evidence="3" id="KW-1185">Reference proteome</keyword>
<organism evidence="2 3">
    <name type="scientific">Streptantibioticus ferralitis</name>
    <dbReference type="NCBI Taxonomy" id="236510"/>
    <lineage>
        <taxon>Bacteria</taxon>
        <taxon>Bacillati</taxon>
        <taxon>Actinomycetota</taxon>
        <taxon>Actinomycetes</taxon>
        <taxon>Kitasatosporales</taxon>
        <taxon>Streptomycetaceae</taxon>
        <taxon>Streptantibioticus</taxon>
    </lineage>
</organism>